<dbReference type="AlphaFoldDB" id="A0A1H8TM04"/>
<evidence type="ECO:0000259" key="9">
    <source>
        <dbReference type="Pfam" id="PF00924"/>
    </source>
</evidence>
<dbReference type="RefSeq" id="WP_092663012.1">
    <property type="nucleotide sequence ID" value="NZ_FOCX01000023.1"/>
</dbReference>
<dbReference type="OrthoDB" id="31543at2157"/>
<dbReference type="Pfam" id="PF21082">
    <property type="entry name" value="MS_channel_3rd"/>
    <property type="match status" value="1"/>
</dbReference>
<feature type="domain" description="Mechanosensitive ion channel MscS" evidence="9">
    <location>
        <begin position="185"/>
        <end position="246"/>
    </location>
</feature>
<dbReference type="InterPro" id="IPR049278">
    <property type="entry name" value="MS_channel_C"/>
</dbReference>
<comment type="subcellular location">
    <subcellularLocation>
        <location evidence="1">Cell membrane</location>
        <topology evidence="1">Multi-pass membrane protein</topology>
    </subcellularLocation>
</comment>
<organism evidence="11 12">
    <name type="scientific">Halorientalis persicus</name>
    <dbReference type="NCBI Taxonomy" id="1367881"/>
    <lineage>
        <taxon>Archaea</taxon>
        <taxon>Methanobacteriati</taxon>
        <taxon>Methanobacteriota</taxon>
        <taxon>Stenosarchaea group</taxon>
        <taxon>Halobacteria</taxon>
        <taxon>Halobacteriales</taxon>
        <taxon>Haloarculaceae</taxon>
        <taxon>Halorientalis</taxon>
    </lineage>
</organism>
<evidence type="ECO:0000313" key="11">
    <source>
        <dbReference type="EMBL" id="SEO92089.1"/>
    </source>
</evidence>
<evidence type="ECO:0000256" key="6">
    <source>
        <dbReference type="ARBA" id="ARBA00023136"/>
    </source>
</evidence>
<proteinExistence type="inferred from homology"/>
<dbReference type="InterPro" id="IPR006685">
    <property type="entry name" value="MscS_channel_2nd"/>
</dbReference>
<evidence type="ECO:0000256" key="5">
    <source>
        <dbReference type="ARBA" id="ARBA00022989"/>
    </source>
</evidence>
<evidence type="ECO:0000256" key="2">
    <source>
        <dbReference type="ARBA" id="ARBA00008017"/>
    </source>
</evidence>
<dbReference type="Gene3D" id="3.30.70.100">
    <property type="match status" value="1"/>
</dbReference>
<keyword evidence="5 8" id="KW-1133">Transmembrane helix</keyword>
<evidence type="ECO:0000256" key="3">
    <source>
        <dbReference type="ARBA" id="ARBA00022475"/>
    </source>
</evidence>
<evidence type="ECO:0000313" key="12">
    <source>
        <dbReference type="Proteomes" id="UP000198775"/>
    </source>
</evidence>
<dbReference type="PANTHER" id="PTHR30221">
    <property type="entry name" value="SMALL-CONDUCTANCE MECHANOSENSITIVE CHANNEL"/>
    <property type="match status" value="1"/>
</dbReference>
<feature type="transmembrane region" description="Helical" evidence="8">
    <location>
        <begin position="135"/>
        <end position="157"/>
    </location>
</feature>
<keyword evidence="3" id="KW-1003">Cell membrane</keyword>
<dbReference type="InterPro" id="IPR045275">
    <property type="entry name" value="MscS_archaea/bacteria_type"/>
</dbReference>
<dbReference type="InterPro" id="IPR010920">
    <property type="entry name" value="LSM_dom_sf"/>
</dbReference>
<dbReference type="SUPFAM" id="SSF82861">
    <property type="entry name" value="Mechanosensitive channel protein MscS (YggB), transmembrane region"/>
    <property type="match status" value="1"/>
</dbReference>
<gene>
    <name evidence="11" type="ORF">SAMN05216388_102327</name>
</gene>
<accession>A0A1H8TM04</accession>
<evidence type="ECO:0000256" key="4">
    <source>
        <dbReference type="ARBA" id="ARBA00022692"/>
    </source>
</evidence>
<dbReference type="SUPFAM" id="SSF50182">
    <property type="entry name" value="Sm-like ribonucleoproteins"/>
    <property type="match status" value="1"/>
</dbReference>
<dbReference type="GO" id="GO:0008381">
    <property type="term" value="F:mechanosensitive monoatomic ion channel activity"/>
    <property type="evidence" value="ECO:0007669"/>
    <property type="project" value="InterPro"/>
</dbReference>
<reference evidence="12" key="1">
    <citation type="submission" date="2016-10" db="EMBL/GenBank/DDBJ databases">
        <authorList>
            <person name="Varghese N."/>
            <person name="Submissions S."/>
        </authorList>
    </citation>
    <scope>NUCLEOTIDE SEQUENCE [LARGE SCALE GENOMIC DNA]</scope>
    <source>
        <strain evidence="12">IBRC-M 10043</strain>
    </source>
</reference>
<evidence type="ECO:0000256" key="8">
    <source>
        <dbReference type="SAM" id="Phobius"/>
    </source>
</evidence>
<dbReference type="GO" id="GO:0005886">
    <property type="term" value="C:plasma membrane"/>
    <property type="evidence" value="ECO:0007669"/>
    <property type="project" value="UniProtKB-SubCell"/>
</dbReference>
<feature type="region of interest" description="Disordered" evidence="7">
    <location>
        <begin position="358"/>
        <end position="405"/>
    </location>
</feature>
<dbReference type="EMBL" id="FOCX01000023">
    <property type="protein sequence ID" value="SEO92089.1"/>
    <property type="molecule type" value="Genomic_DNA"/>
</dbReference>
<protein>
    <submittedName>
        <fullName evidence="11">Small-conductance mechanosensitive channel</fullName>
    </submittedName>
</protein>
<evidence type="ECO:0000256" key="7">
    <source>
        <dbReference type="SAM" id="MobiDB-lite"/>
    </source>
</evidence>
<evidence type="ECO:0000259" key="10">
    <source>
        <dbReference type="Pfam" id="PF21082"/>
    </source>
</evidence>
<feature type="domain" description="Mechanosensitive ion channel MscS C-terminal" evidence="10">
    <location>
        <begin position="253"/>
        <end position="340"/>
    </location>
</feature>
<feature type="transmembrane region" description="Helical" evidence="8">
    <location>
        <begin position="163"/>
        <end position="193"/>
    </location>
</feature>
<comment type="similarity">
    <text evidence="2">Belongs to the MscS (TC 1.A.23) family.</text>
</comment>
<dbReference type="InterPro" id="IPR023408">
    <property type="entry name" value="MscS_beta-dom_sf"/>
</dbReference>
<keyword evidence="6 8" id="KW-0472">Membrane</keyword>
<dbReference type="Gene3D" id="2.30.30.60">
    <property type="match status" value="1"/>
</dbReference>
<feature type="transmembrane region" description="Helical" evidence="8">
    <location>
        <begin position="20"/>
        <end position="37"/>
    </location>
</feature>
<dbReference type="Pfam" id="PF00924">
    <property type="entry name" value="MS_channel_2nd"/>
    <property type="match status" value="1"/>
</dbReference>
<dbReference type="InterPro" id="IPR011014">
    <property type="entry name" value="MscS_channel_TM-2"/>
</dbReference>
<dbReference type="SUPFAM" id="SSF82689">
    <property type="entry name" value="Mechanosensitive channel protein MscS (YggB), C-terminal domain"/>
    <property type="match status" value="1"/>
</dbReference>
<feature type="transmembrane region" description="Helical" evidence="8">
    <location>
        <begin position="58"/>
        <end position="76"/>
    </location>
</feature>
<keyword evidence="4 8" id="KW-0812">Transmembrane</keyword>
<dbReference type="InterPro" id="IPR011066">
    <property type="entry name" value="MscS_channel_C_sf"/>
</dbReference>
<evidence type="ECO:0000256" key="1">
    <source>
        <dbReference type="ARBA" id="ARBA00004651"/>
    </source>
</evidence>
<name>A0A1H8TM04_9EURY</name>
<dbReference type="Gene3D" id="1.10.287.1260">
    <property type="match status" value="1"/>
</dbReference>
<dbReference type="Proteomes" id="UP000198775">
    <property type="component" value="Unassembled WGS sequence"/>
</dbReference>
<feature type="transmembrane region" description="Helical" evidence="8">
    <location>
        <begin position="96"/>
        <end position="115"/>
    </location>
</feature>
<sequence length="405" mass="42992">MTLLLVDGVQNAFASRMSRLLASLVVLLALAAVGVGIRRAGAHLESRFSTDDTEAIQAITFSLAAALASAFLVIIWHAVDTVQASFETVKVGPRQGVLALVGVLTLIVAYALTRVSKGLLEQRSGDVLTAHRREIIHHLIQLVVYVFAAVFVMSLAGVNPSDLLLGAGVIGLVVGLAARQTLGAVLAGFVLIFARPFEVGDWIVVEDREGVVTDVSLFNTRLRTYDDEHVLLPNDEVTATQIVNRSKSGRLRVSVDVGVDYEADVTRAAEVAEQAMQGCDVDPLLSRPEPVVVGKQFGDSAVVLECRFWISDPTAPRKWEAQTAVIDAIKEAFDEEGIKIPFPQRELLGREEAGGLRLAGNGVDVATGDATSGERTAGNETDGESADSPDGVTPREGSATGGDES</sequence>
<keyword evidence="12" id="KW-1185">Reference proteome</keyword>
<dbReference type="PANTHER" id="PTHR30221:SF20">
    <property type="entry name" value="SMALL-CONDUCTANCE MECHANOSENSITIVE CHANNEL"/>
    <property type="match status" value="1"/>
</dbReference>